<dbReference type="Proteomes" id="UP000619534">
    <property type="component" value="Unassembled WGS sequence"/>
</dbReference>
<feature type="transmembrane region" description="Helical" evidence="4">
    <location>
        <begin position="294"/>
        <end position="313"/>
    </location>
</feature>
<gene>
    <name evidence="6" type="ORF">GCM10007216_14540</name>
</gene>
<evidence type="ECO:0000256" key="3">
    <source>
        <dbReference type="ARBA" id="ARBA00022679"/>
    </source>
</evidence>
<dbReference type="Pfam" id="PF00535">
    <property type="entry name" value="Glycos_transf_2"/>
    <property type="match status" value="1"/>
</dbReference>
<evidence type="ECO:0000259" key="5">
    <source>
        <dbReference type="Pfam" id="PF00535"/>
    </source>
</evidence>
<dbReference type="RefSeq" id="WP_062442121.1">
    <property type="nucleotide sequence ID" value="NZ_BMCJ01000002.1"/>
</dbReference>
<name>A0ABQ1P1F9_9BACI</name>
<feature type="transmembrane region" description="Helical" evidence="4">
    <location>
        <begin position="6"/>
        <end position="30"/>
    </location>
</feature>
<evidence type="ECO:0000256" key="2">
    <source>
        <dbReference type="ARBA" id="ARBA00022676"/>
    </source>
</evidence>
<comment type="caution">
    <text evidence="6">The sequence shown here is derived from an EMBL/GenBank/DDBJ whole genome shotgun (WGS) entry which is preliminary data.</text>
</comment>
<keyword evidence="4" id="KW-1133">Transmembrane helix</keyword>
<feature type="domain" description="Glycosyltransferase 2-like" evidence="5">
    <location>
        <begin position="49"/>
        <end position="217"/>
    </location>
</feature>
<sequence length="383" mass="44125">MTSIVIVLFWISFLLLAYSYFLYPLFMILISKTKSKGIKKDYNFKGKISFIIPAYNEEEVIKEKIDNTIEVLRGFEDSEILIGSDGSNDRTNEIINGYKEHPQFIVKAFSERRGKISVLNDLYALSSGEILIFTDASSIVEKDAIKHMVSNFSVDKIGGVGAVKTNSKIKNKNNVKNQEGFYWKMEEFTKRGESRFGKLVGADGPLFAIRKELYEKLPAATILDDFCITMKVASQSYFVYEDKAIVFEYPSKNYREEFKRRVRLSTGAYQSMSILSKEILSLNLLSFFFFSHKIIRWISPFLMFITLITNIFLGLKSGLYTITLSLQIVIYTFTLMAHLSENFKKNKIISFIYYFIISNLIQIIGFVRALRRSSGVLWDKAQK</sequence>
<dbReference type="Gene3D" id="3.90.550.10">
    <property type="entry name" value="Spore Coat Polysaccharide Biosynthesis Protein SpsA, Chain A"/>
    <property type="match status" value="1"/>
</dbReference>
<organism evidence="6 7">
    <name type="scientific">Thalassobacillus devorans</name>
    <dbReference type="NCBI Taxonomy" id="279813"/>
    <lineage>
        <taxon>Bacteria</taxon>
        <taxon>Bacillati</taxon>
        <taxon>Bacillota</taxon>
        <taxon>Bacilli</taxon>
        <taxon>Bacillales</taxon>
        <taxon>Bacillaceae</taxon>
        <taxon>Thalassobacillus</taxon>
    </lineage>
</organism>
<dbReference type="GO" id="GO:0016740">
    <property type="term" value="F:transferase activity"/>
    <property type="evidence" value="ECO:0007669"/>
    <property type="project" value="UniProtKB-KW"/>
</dbReference>
<comment type="similarity">
    <text evidence="1">Belongs to the glycosyltransferase 2 family.</text>
</comment>
<feature type="transmembrane region" description="Helical" evidence="4">
    <location>
        <begin position="319"/>
        <end position="339"/>
    </location>
</feature>
<feature type="transmembrane region" description="Helical" evidence="4">
    <location>
        <begin position="351"/>
        <end position="370"/>
    </location>
</feature>
<dbReference type="PANTHER" id="PTHR43630:SF1">
    <property type="entry name" value="POLY-BETA-1,6-N-ACETYL-D-GLUCOSAMINE SYNTHASE"/>
    <property type="match status" value="1"/>
</dbReference>
<reference evidence="7" key="1">
    <citation type="journal article" date="2019" name="Int. J. Syst. Evol. Microbiol.">
        <title>The Global Catalogue of Microorganisms (GCM) 10K type strain sequencing project: providing services to taxonomists for standard genome sequencing and annotation.</title>
        <authorList>
            <consortium name="The Broad Institute Genomics Platform"/>
            <consortium name="The Broad Institute Genome Sequencing Center for Infectious Disease"/>
            <person name="Wu L."/>
            <person name="Ma J."/>
        </authorList>
    </citation>
    <scope>NUCLEOTIDE SEQUENCE [LARGE SCALE GENOMIC DNA]</scope>
    <source>
        <strain evidence="7">CCM 7282</strain>
    </source>
</reference>
<dbReference type="CDD" id="cd06439">
    <property type="entry name" value="CESA_like_1"/>
    <property type="match status" value="1"/>
</dbReference>
<evidence type="ECO:0000313" key="7">
    <source>
        <dbReference type="Proteomes" id="UP000619534"/>
    </source>
</evidence>
<keyword evidence="4" id="KW-0812">Transmembrane</keyword>
<proteinExistence type="inferred from homology"/>
<keyword evidence="7" id="KW-1185">Reference proteome</keyword>
<keyword evidence="2" id="KW-0328">Glycosyltransferase</keyword>
<accession>A0ABQ1P1F9</accession>
<dbReference type="EMBL" id="BMCJ01000002">
    <property type="protein sequence ID" value="GGC84941.1"/>
    <property type="molecule type" value="Genomic_DNA"/>
</dbReference>
<dbReference type="SUPFAM" id="SSF53448">
    <property type="entry name" value="Nucleotide-diphospho-sugar transferases"/>
    <property type="match status" value="1"/>
</dbReference>
<evidence type="ECO:0000256" key="4">
    <source>
        <dbReference type="SAM" id="Phobius"/>
    </source>
</evidence>
<evidence type="ECO:0000313" key="6">
    <source>
        <dbReference type="EMBL" id="GGC84941.1"/>
    </source>
</evidence>
<keyword evidence="3 6" id="KW-0808">Transferase</keyword>
<dbReference type="InterPro" id="IPR029044">
    <property type="entry name" value="Nucleotide-diphossugar_trans"/>
</dbReference>
<dbReference type="PANTHER" id="PTHR43630">
    <property type="entry name" value="POLY-BETA-1,6-N-ACETYL-D-GLUCOSAMINE SYNTHASE"/>
    <property type="match status" value="1"/>
</dbReference>
<evidence type="ECO:0000256" key="1">
    <source>
        <dbReference type="ARBA" id="ARBA00006739"/>
    </source>
</evidence>
<keyword evidence="4" id="KW-0472">Membrane</keyword>
<dbReference type="InterPro" id="IPR001173">
    <property type="entry name" value="Glyco_trans_2-like"/>
</dbReference>
<protein>
    <submittedName>
        <fullName evidence="6">Glycosyl transferase</fullName>
    </submittedName>
</protein>